<reference evidence="1" key="2">
    <citation type="journal article" date="2015" name="Fish Shellfish Immunol.">
        <title>Early steps in the European eel (Anguilla anguilla)-Vibrio vulnificus interaction in the gills: Role of the RtxA13 toxin.</title>
        <authorList>
            <person name="Callol A."/>
            <person name="Pajuelo D."/>
            <person name="Ebbesson L."/>
            <person name="Teles M."/>
            <person name="MacKenzie S."/>
            <person name="Amaro C."/>
        </authorList>
    </citation>
    <scope>NUCLEOTIDE SEQUENCE</scope>
</reference>
<dbReference type="AlphaFoldDB" id="A0A0E9WU54"/>
<name>A0A0E9WU54_ANGAN</name>
<reference evidence="1" key="1">
    <citation type="submission" date="2014-11" db="EMBL/GenBank/DDBJ databases">
        <authorList>
            <person name="Amaro Gonzalez C."/>
        </authorList>
    </citation>
    <scope>NUCLEOTIDE SEQUENCE</scope>
</reference>
<evidence type="ECO:0000313" key="1">
    <source>
        <dbReference type="EMBL" id="JAH93033.1"/>
    </source>
</evidence>
<accession>A0A0E9WU54</accession>
<sequence length="85" mass="10079">MVRFMLQVIHCHLGVIHTQTCSQLYEIFTNDTRTSLRNTFLRTYLCIHVHMFKSHARHMVTSPRFTQVTCDHTCEIHTNKTHPPQ</sequence>
<organism evidence="1">
    <name type="scientific">Anguilla anguilla</name>
    <name type="common">European freshwater eel</name>
    <name type="synonym">Muraena anguilla</name>
    <dbReference type="NCBI Taxonomy" id="7936"/>
    <lineage>
        <taxon>Eukaryota</taxon>
        <taxon>Metazoa</taxon>
        <taxon>Chordata</taxon>
        <taxon>Craniata</taxon>
        <taxon>Vertebrata</taxon>
        <taxon>Euteleostomi</taxon>
        <taxon>Actinopterygii</taxon>
        <taxon>Neopterygii</taxon>
        <taxon>Teleostei</taxon>
        <taxon>Anguilliformes</taxon>
        <taxon>Anguillidae</taxon>
        <taxon>Anguilla</taxon>
    </lineage>
</organism>
<dbReference type="EMBL" id="GBXM01015544">
    <property type="protein sequence ID" value="JAH93033.1"/>
    <property type="molecule type" value="Transcribed_RNA"/>
</dbReference>
<proteinExistence type="predicted"/>
<protein>
    <submittedName>
        <fullName evidence="1">Uncharacterized protein</fullName>
    </submittedName>
</protein>